<dbReference type="InterPro" id="IPR026669">
    <property type="entry name" value="Arsenite_MeTrfase-like"/>
</dbReference>
<keyword evidence="11" id="KW-1185">Reference proteome</keyword>
<organism evidence="10 11">
    <name type="scientific">Ephemerocybe angulata</name>
    <dbReference type="NCBI Taxonomy" id="980116"/>
    <lineage>
        <taxon>Eukaryota</taxon>
        <taxon>Fungi</taxon>
        <taxon>Dikarya</taxon>
        <taxon>Basidiomycota</taxon>
        <taxon>Agaricomycotina</taxon>
        <taxon>Agaricomycetes</taxon>
        <taxon>Agaricomycetidae</taxon>
        <taxon>Agaricales</taxon>
        <taxon>Agaricineae</taxon>
        <taxon>Psathyrellaceae</taxon>
        <taxon>Ephemerocybe</taxon>
    </lineage>
</organism>
<dbReference type="InterPro" id="IPR025714">
    <property type="entry name" value="Methyltranfer_dom"/>
</dbReference>
<dbReference type="PANTHER" id="PTHR43675">
    <property type="entry name" value="ARSENITE METHYLTRANSFERASE"/>
    <property type="match status" value="1"/>
</dbReference>
<evidence type="ECO:0000259" key="9">
    <source>
        <dbReference type="PROSITE" id="PS50206"/>
    </source>
</evidence>
<dbReference type="InterPro" id="IPR036873">
    <property type="entry name" value="Rhodanese-like_dom_sf"/>
</dbReference>
<dbReference type="GO" id="GO:0032259">
    <property type="term" value="P:methylation"/>
    <property type="evidence" value="ECO:0007669"/>
    <property type="project" value="UniProtKB-KW"/>
</dbReference>
<gene>
    <name evidence="10" type="ORF">DFP72DRAFT_986577</name>
</gene>
<dbReference type="Gene3D" id="3.40.50.150">
    <property type="entry name" value="Vaccinia Virus protein VP39"/>
    <property type="match status" value="1"/>
</dbReference>
<dbReference type="PROSITE" id="PS50206">
    <property type="entry name" value="RHODANESE_3"/>
    <property type="match status" value="1"/>
</dbReference>
<protein>
    <recommendedName>
        <fullName evidence="5">Arsenite methyltransferase</fullName>
        <ecNumber evidence="4">2.1.1.137</ecNumber>
    </recommendedName>
</protein>
<dbReference type="InterPro" id="IPR001763">
    <property type="entry name" value="Rhodanese-like_dom"/>
</dbReference>
<dbReference type="Pfam" id="PF13847">
    <property type="entry name" value="Methyltransf_31"/>
    <property type="match status" value="1"/>
</dbReference>
<accession>A0A8H6MC58</accession>
<evidence type="ECO:0000256" key="3">
    <source>
        <dbReference type="ARBA" id="ARBA00034487"/>
    </source>
</evidence>
<comment type="catalytic activity">
    <reaction evidence="6">
        <text>arsenic triglutathione + [thioredoxin]-dithiol + S-adenosyl-L-methionine + 2 H2O = methylarsonous acid + [thioredoxin]-disulfide + 3 glutathione + S-adenosyl-L-homocysteine + H(+)</text>
        <dbReference type="Rhea" id="RHEA:69460"/>
        <dbReference type="Rhea" id="RHEA-COMP:10698"/>
        <dbReference type="Rhea" id="RHEA-COMP:10700"/>
        <dbReference type="ChEBI" id="CHEBI:15377"/>
        <dbReference type="ChEBI" id="CHEBI:15378"/>
        <dbReference type="ChEBI" id="CHEBI:17826"/>
        <dbReference type="ChEBI" id="CHEBI:29950"/>
        <dbReference type="ChEBI" id="CHEBI:50058"/>
        <dbReference type="ChEBI" id="CHEBI:57856"/>
        <dbReference type="ChEBI" id="CHEBI:57925"/>
        <dbReference type="ChEBI" id="CHEBI:59789"/>
        <dbReference type="ChEBI" id="CHEBI:183640"/>
        <dbReference type="EC" id="2.1.1.137"/>
    </reaction>
</comment>
<evidence type="ECO:0000313" key="10">
    <source>
        <dbReference type="EMBL" id="KAF6763818.1"/>
    </source>
</evidence>
<evidence type="ECO:0000256" key="5">
    <source>
        <dbReference type="ARBA" id="ARBA00034545"/>
    </source>
</evidence>
<evidence type="ECO:0000256" key="6">
    <source>
        <dbReference type="ARBA" id="ARBA00047941"/>
    </source>
</evidence>
<dbReference type="SUPFAM" id="SSF53335">
    <property type="entry name" value="S-adenosyl-L-methionine-dependent methyltransferases"/>
    <property type="match status" value="1"/>
</dbReference>
<evidence type="ECO:0000256" key="8">
    <source>
        <dbReference type="ARBA" id="ARBA00048428"/>
    </source>
</evidence>
<dbReference type="GO" id="GO:0030791">
    <property type="term" value="F:arsenite methyltransferase activity"/>
    <property type="evidence" value="ECO:0007669"/>
    <property type="project" value="UniProtKB-EC"/>
</dbReference>
<evidence type="ECO:0000256" key="1">
    <source>
        <dbReference type="ARBA" id="ARBA00022679"/>
    </source>
</evidence>
<comment type="catalytic activity">
    <reaction evidence="8">
        <text>arsenic triglutathione + 3 [thioredoxin]-dithiol + 3 S-adenosyl-L-methionine = trimethylarsine + 3 [thioredoxin]-disulfide + 3 glutathione + 3 S-adenosyl-L-homocysteine + 3 H(+)</text>
        <dbReference type="Rhea" id="RHEA:69432"/>
        <dbReference type="Rhea" id="RHEA-COMP:10698"/>
        <dbReference type="Rhea" id="RHEA-COMP:10700"/>
        <dbReference type="ChEBI" id="CHEBI:15378"/>
        <dbReference type="ChEBI" id="CHEBI:27130"/>
        <dbReference type="ChEBI" id="CHEBI:29950"/>
        <dbReference type="ChEBI" id="CHEBI:50058"/>
        <dbReference type="ChEBI" id="CHEBI:57856"/>
        <dbReference type="ChEBI" id="CHEBI:57925"/>
        <dbReference type="ChEBI" id="CHEBI:59789"/>
        <dbReference type="ChEBI" id="CHEBI:183640"/>
        <dbReference type="EC" id="2.1.1.137"/>
    </reaction>
</comment>
<dbReference type="AlphaFoldDB" id="A0A8H6MC58"/>
<proteinExistence type="inferred from homology"/>
<keyword evidence="2" id="KW-0949">S-adenosyl-L-methionine</keyword>
<keyword evidence="10" id="KW-0489">Methyltransferase</keyword>
<feature type="domain" description="Rhodanese" evidence="9">
    <location>
        <begin position="343"/>
        <end position="411"/>
    </location>
</feature>
<dbReference type="Proteomes" id="UP000521943">
    <property type="component" value="Unassembled WGS sequence"/>
</dbReference>
<dbReference type="CDD" id="cd02440">
    <property type="entry name" value="AdoMet_MTases"/>
    <property type="match status" value="1"/>
</dbReference>
<dbReference type="EMBL" id="JACGCI010000005">
    <property type="protein sequence ID" value="KAF6763818.1"/>
    <property type="molecule type" value="Genomic_DNA"/>
</dbReference>
<evidence type="ECO:0000256" key="4">
    <source>
        <dbReference type="ARBA" id="ARBA00034521"/>
    </source>
</evidence>
<evidence type="ECO:0000256" key="2">
    <source>
        <dbReference type="ARBA" id="ARBA00022691"/>
    </source>
</evidence>
<dbReference type="PANTHER" id="PTHR43675:SF8">
    <property type="entry name" value="ARSENITE METHYLTRANSFERASE"/>
    <property type="match status" value="1"/>
</dbReference>
<evidence type="ECO:0000256" key="7">
    <source>
        <dbReference type="ARBA" id="ARBA00047943"/>
    </source>
</evidence>
<name>A0A8H6MC58_9AGAR</name>
<dbReference type="SUPFAM" id="SSF52821">
    <property type="entry name" value="Rhodanese/Cell cycle control phosphatase"/>
    <property type="match status" value="1"/>
</dbReference>
<evidence type="ECO:0000313" key="11">
    <source>
        <dbReference type="Proteomes" id="UP000521943"/>
    </source>
</evidence>
<dbReference type="OrthoDB" id="8300214at2759"/>
<keyword evidence="1 10" id="KW-0808">Transferase</keyword>
<comment type="similarity">
    <text evidence="3">Belongs to the methyltransferase superfamily. Arsenite methyltransferase family.</text>
</comment>
<reference evidence="10 11" key="1">
    <citation type="submission" date="2020-07" db="EMBL/GenBank/DDBJ databases">
        <title>Comparative genomics of pyrophilous fungi reveals a link between fire events and developmental genes.</title>
        <authorList>
            <consortium name="DOE Joint Genome Institute"/>
            <person name="Steindorff A.S."/>
            <person name="Carver A."/>
            <person name="Calhoun S."/>
            <person name="Stillman K."/>
            <person name="Liu H."/>
            <person name="Lipzen A."/>
            <person name="Pangilinan J."/>
            <person name="Labutti K."/>
            <person name="Bruns T.D."/>
            <person name="Grigoriev I.V."/>
        </authorList>
    </citation>
    <scope>NUCLEOTIDE SEQUENCE [LARGE SCALE GENOMIC DNA]</scope>
    <source>
        <strain evidence="10 11">CBS 144469</strain>
    </source>
</reference>
<comment type="catalytic activity">
    <reaction evidence="7">
        <text>arsenic triglutathione + 2 [thioredoxin]-dithiol + 2 S-adenosyl-L-methionine + H2O = dimethylarsinous acid + 2 [thioredoxin]-disulfide + 3 glutathione + 2 S-adenosyl-L-homocysteine + 2 H(+)</text>
        <dbReference type="Rhea" id="RHEA:69464"/>
        <dbReference type="Rhea" id="RHEA-COMP:10698"/>
        <dbReference type="Rhea" id="RHEA-COMP:10700"/>
        <dbReference type="ChEBI" id="CHEBI:15377"/>
        <dbReference type="ChEBI" id="CHEBI:15378"/>
        <dbReference type="ChEBI" id="CHEBI:23808"/>
        <dbReference type="ChEBI" id="CHEBI:29950"/>
        <dbReference type="ChEBI" id="CHEBI:50058"/>
        <dbReference type="ChEBI" id="CHEBI:57856"/>
        <dbReference type="ChEBI" id="CHEBI:57925"/>
        <dbReference type="ChEBI" id="CHEBI:59789"/>
        <dbReference type="ChEBI" id="CHEBI:183640"/>
        <dbReference type="EC" id="2.1.1.137"/>
    </reaction>
</comment>
<comment type="caution">
    <text evidence="10">The sequence shown here is derived from an EMBL/GenBank/DDBJ whole genome shotgun (WGS) entry which is preliminary data.</text>
</comment>
<dbReference type="InterPro" id="IPR029063">
    <property type="entry name" value="SAM-dependent_MTases_sf"/>
</dbReference>
<dbReference type="Gene3D" id="3.40.250.10">
    <property type="entry name" value="Rhodanese-like domain"/>
    <property type="match status" value="1"/>
</dbReference>
<dbReference type="EC" id="2.1.1.137" evidence="4"/>
<sequence>MSCCNTKPSTASPDFDAVKAVNETYSARALTAGQDTERSASIAQAFGYSPEELKAIPAEANMGLSCGNPTAVAKLKEGEACGIDVFLIAAKVGPTGQAIGLDGTMISLARKNAAKQGLKPPHVAFVQASLEKDLPIESNSIDCIISNCVINLLPPSGKANVFKEAYRVLKPGGRIVLDDIVAKKPLPDNVKSNLAGYVSCISGAVFLNTPHQYRHLTKLFADALFVDRKGDLNVYWQGDTAPSTCCSGPTDLNVRPDFPENFDANEWAGAYQIYAIKPLGDEPVEASPTTLLRWWDAYPTVKSSPQFLTADEVVDLVRNPELKDNDKLAVIDGGHWPAQTFYDDLPAFFEKHKNTEQVIFYCQSSNGRGPRSAGWYQDYLDSRAPDTHASKAYVLQGGIKGWKAKFTGDTDLLDFDN</sequence>